<dbReference type="Proteomes" id="UP001162992">
    <property type="component" value="Chromosome 2"/>
</dbReference>
<comment type="caution">
    <text evidence="1">The sequence shown here is derived from an EMBL/GenBank/DDBJ whole genome shotgun (WGS) entry which is preliminary data.</text>
</comment>
<gene>
    <name evidence="1" type="ORF">O6H91_02G139500</name>
</gene>
<keyword evidence="2" id="KW-1185">Reference proteome</keyword>
<accession>A0ACC2ELL8</accession>
<sequence>MSDRESRLERYRKLREEFLRRQSESTSRRNLDEITVQLLELLISFGTRSDDADSYVSQFESIANANNEGTDVDKLRIFLGLLRKQAHIWYSQVEPDRTRGRESLAAVIASVENFETSKLARKRQSMKKYRKSKTDSNDNDDDANSDSSSSSSSSEYESSDSSESDADKGQKTNKRRTKRKDDTKVVEDKSSTSKVEKLWKNTPRKTALLLMSNTLKILPRSISPVGQTQIRTKKLGHFSPDCPQPRKPIGYVPLCLNCREPGHKYPDSTPAATDTKAKAGTNAVVQRIDVIEGKLAKTKDQFWPSDVKKIFKVTTRSKSSSKSDQKSSTKHRKSAKTKSSSKMTNKFTTKEDLKDDPDYDRDVVKLFAKDISVEAKEIMNAELKTAPTEKVVAFEEEDEETAKTKLSSVVIDKPTSKSKTKEYDIVTDIGSL</sequence>
<evidence type="ECO:0000313" key="2">
    <source>
        <dbReference type="Proteomes" id="UP001162992"/>
    </source>
</evidence>
<organism evidence="1 2">
    <name type="scientific">Diphasiastrum complanatum</name>
    <name type="common">Issler's clubmoss</name>
    <name type="synonym">Lycopodium complanatum</name>
    <dbReference type="NCBI Taxonomy" id="34168"/>
    <lineage>
        <taxon>Eukaryota</taxon>
        <taxon>Viridiplantae</taxon>
        <taxon>Streptophyta</taxon>
        <taxon>Embryophyta</taxon>
        <taxon>Tracheophyta</taxon>
        <taxon>Lycopodiopsida</taxon>
        <taxon>Lycopodiales</taxon>
        <taxon>Lycopodiaceae</taxon>
        <taxon>Lycopodioideae</taxon>
        <taxon>Diphasiastrum</taxon>
    </lineage>
</organism>
<proteinExistence type="predicted"/>
<protein>
    <submittedName>
        <fullName evidence="1">Uncharacterized protein</fullName>
    </submittedName>
</protein>
<evidence type="ECO:0000313" key="1">
    <source>
        <dbReference type="EMBL" id="KAJ7567261.1"/>
    </source>
</evidence>
<dbReference type="EMBL" id="CM055093">
    <property type="protein sequence ID" value="KAJ7567261.1"/>
    <property type="molecule type" value="Genomic_DNA"/>
</dbReference>
<name>A0ACC2ELL8_DIPCM</name>
<reference evidence="2" key="1">
    <citation type="journal article" date="2024" name="Proc. Natl. Acad. Sci. U.S.A.">
        <title>Extraordinary preservation of gene collinearity over three hundred million years revealed in homosporous lycophytes.</title>
        <authorList>
            <person name="Li C."/>
            <person name="Wickell D."/>
            <person name="Kuo L.Y."/>
            <person name="Chen X."/>
            <person name="Nie B."/>
            <person name="Liao X."/>
            <person name="Peng D."/>
            <person name="Ji J."/>
            <person name="Jenkins J."/>
            <person name="Williams M."/>
            <person name="Shu S."/>
            <person name="Plott C."/>
            <person name="Barry K."/>
            <person name="Rajasekar S."/>
            <person name="Grimwood J."/>
            <person name="Han X."/>
            <person name="Sun S."/>
            <person name="Hou Z."/>
            <person name="He W."/>
            <person name="Dai G."/>
            <person name="Sun C."/>
            <person name="Schmutz J."/>
            <person name="Leebens-Mack J.H."/>
            <person name="Li F.W."/>
            <person name="Wang L."/>
        </authorList>
    </citation>
    <scope>NUCLEOTIDE SEQUENCE [LARGE SCALE GENOMIC DNA]</scope>
    <source>
        <strain evidence="2">cv. PW_Plant_1</strain>
    </source>
</reference>